<accession>A0ABQ9D8R1</accession>
<evidence type="ECO:0000313" key="2">
    <source>
        <dbReference type="Proteomes" id="UP001145742"/>
    </source>
</evidence>
<dbReference type="EMBL" id="WHWB01033933">
    <property type="protein sequence ID" value="KAJ7415638.1"/>
    <property type="molecule type" value="Genomic_DNA"/>
</dbReference>
<proteinExistence type="predicted"/>
<keyword evidence="2" id="KW-1185">Reference proteome</keyword>
<protein>
    <submittedName>
        <fullName evidence="1">DNA-dependent protein kinase catalytic subunit</fullName>
    </submittedName>
</protein>
<sequence>MDMRIRIGIDSVRQKNGNLTVISKLSECTFSHFTDQTELTGRVDLLEGRKALQRDLDRLDQWVGQWYEVCPGESPQILCPVLGLSVHYKKDIEVLKCVQRKATKLVKSLEHQPYEELLMELGLFSLERRRLRGDLITFYNYLKRGCSDMKVSLFSQITSDRTRGNGLILRQERFRKKFFMERIVKP</sequence>
<evidence type="ECO:0000313" key="1">
    <source>
        <dbReference type="EMBL" id="KAJ7415638.1"/>
    </source>
</evidence>
<name>A0ABQ9D8R1_9PASS</name>
<dbReference type="GO" id="GO:0016301">
    <property type="term" value="F:kinase activity"/>
    <property type="evidence" value="ECO:0007669"/>
    <property type="project" value="UniProtKB-KW"/>
</dbReference>
<keyword evidence="1" id="KW-0808">Transferase</keyword>
<keyword evidence="1" id="KW-0418">Kinase</keyword>
<comment type="caution">
    <text evidence="1">The sequence shown here is derived from an EMBL/GenBank/DDBJ whole genome shotgun (WGS) entry which is preliminary data.</text>
</comment>
<reference evidence="1" key="1">
    <citation type="submission" date="2019-10" db="EMBL/GenBank/DDBJ databases">
        <authorList>
            <person name="Soares A.E.R."/>
            <person name="Aleixo A."/>
            <person name="Schneider P."/>
            <person name="Miyaki C.Y."/>
            <person name="Schneider M.P."/>
            <person name="Mello C."/>
            <person name="Vasconcelos A.T.R."/>
        </authorList>
    </citation>
    <scope>NUCLEOTIDE SEQUENCE</scope>
    <source>
        <tissue evidence="1">Muscle</tissue>
    </source>
</reference>
<gene>
    <name evidence="1" type="ORF">WISP_77133</name>
</gene>
<dbReference type="Proteomes" id="UP001145742">
    <property type="component" value="Unassembled WGS sequence"/>
</dbReference>
<organism evidence="1 2">
    <name type="scientific">Willisornis vidua</name>
    <name type="common">Xingu scale-backed antbird</name>
    <dbReference type="NCBI Taxonomy" id="1566151"/>
    <lineage>
        <taxon>Eukaryota</taxon>
        <taxon>Metazoa</taxon>
        <taxon>Chordata</taxon>
        <taxon>Craniata</taxon>
        <taxon>Vertebrata</taxon>
        <taxon>Euteleostomi</taxon>
        <taxon>Archelosauria</taxon>
        <taxon>Archosauria</taxon>
        <taxon>Dinosauria</taxon>
        <taxon>Saurischia</taxon>
        <taxon>Theropoda</taxon>
        <taxon>Coelurosauria</taxon>
        <taxon>Aves</taxon>
        <taxon>Neognathae</taxon>
        <taxon>Neoaves</taxon>
        <taxon>Telluraves</taxon>
        <taxon>Australaves</taxon>
        <taxon>Passeriformes</taxon>
        <taxon>Thamnophilidae</taxon>
        <taxon>Willisornis</taxon>
    </lineage>
</organism>